<evidence type="ECO:0000313" key="2">
    <source>
        <dbReference type="EMBL" id="OYR23010.1"/>
    </source>
</evidence>
<protein>
    <submittedName>
        <fullName evidence="2">N-methylhydantoinase B domain protein</fullName>
        <ecNumber evidence="2">3.5.2.14</ecNumber>
    </submittedName>
</protein>
<comment type="caution">
    <text evidence="2">The sequence shown here is derived from an EMBL/GenBank/DDBJ whole genome shotgun (WGS) entry which is preliminary data.</text>
</comment>
<dbReference type="InterPro" id="IPR003692">
    <property type="entry name" value="Hydantoinase_B"/>
</dbReference>
<accession>A0A256G7S9</accession>
<name>A0A256G7S9_9HYPH</name>
<evidence type="ECO:0000313" key="3">
    <source>
        <dbReference type="Proteomes" id="UP000216478"/>
    </source>
</evidence>
<sequence>PPWALEGGNQGTPNYVEILGEDGSIEKVSVLTNRKLKQNDVIRIVTGNGGGYGKPADRDEAQVWDDIKNGYISKDRARDVYGVS</sequence>
<dbReference type="AlphaFoldDB" id="A0A256G7S9"/>
<feature type="domain" description="Hydantoinase B/oxoprolinase" evidence="1">
    <location>
        <begin position="1"/>
        <end position="55"/>
    </location>
</feature>
<proteinExistence type="predicted"/>
<keyword evidence="3" id="KW-1185">Reference proteome</keyword>
<organism evidence="2 3">
    <name type="scientific">Brucella grignonensis</name>
    <dbReference type="NCBI Taxonomy" id="94627"/>
    <lineage>
        <taxon>Bacteria</taxon>
        <taxon>Pseudomonadati</taxon>
        <taxon>Pseudomonadota</taxon>
        <taxon>Alphaproteobacteria</taxon>
        <taxon>Hyphomicrobiales</taxon>
        <taxon>Brucellaceae</taxon>
        <taxon>Brucella/Ochrobactrum group</taxon>
        <taxon>Brucella</taxon>
    </lineage>
</organism>
<gene>
    <name evidence="2" type="primary">hyuB</name>
    <name evidence="2" type="ORF">CEV33_4699</name>
</gene>
<feature type="non-terminal residue" evidence="2">
    <location>
        <position position="1"/>
    </location>
</feature>
<reference evidence="2 3" key="1">
    <citation type="submission" date="2017-07" db="EMBL/GenBank/DDBJ databases">
        <title>Phylogenetic study on the rhizospheric bacterium Ochrobactrum sp. A44.</title>
        <authorList>
            <person name="Krzyzanowska D.M."/>
            <person name="Ossowicki A."/>
            <person name="Rajewska M."/>
            <person name="Maciag T."/>
            <person name="Kaczynski Z."/>
            <person name="Czerwicka M."/>
            <person name="Jafra S."/>
        </authorList>
    </citation>
    <scope>NUCLEOTIDE SEQUENCE [LARGE SCALE GENOMIC DNA]</scope>
    <source>
        <strain evidence="2 3">OgA9a</strain>
    </source>
</reference>
<keyword evidence="2" id="KW-0378">Hydrolase</keyword>
<dbReference type="EC" id="3.5.2.14" evidence="2"/>
<evidence type="ECO:0000259" key="1">
    <source>
        <dbReference type="Pfam" id="PF02538"/>
    </source>
</evidence>
<dbReference type="GO" id="GO:0047423">
    <property type="term" value="F:N-methylhydantoinase (ATP-hydrolyzing) activity"/>
    <property type="evidence" value="ECO:0007669"/>
    <property type="project" value="UniProtKB-EC"/>
</dbReference>
<dbReference type="EMBL" id="NNRL01000066">
    <property type="protein sequence ID" value="OYR23010.1"/>
    <property type="molecule type" value="Genomic_DNA"/>
</dbReference>
<dbReference type="Pfam" id="PF02538">
    <property type="entry name" value="Hydantoinase_B"/>
    <property type="match status" value="1"/>
</dbReference>
<dbReference type="Proteomes" id="UP000216478">
    <property type="component" value="Unassembled WGS sequence"/>
</dbReference>
<dbReference type="RefSeq" id="WP_208620126.1">
    <property type="nucleotide sequence ID" value="NZ_NNRL01000066.1"/>
</dbReference>